<dbReference type="AlphaFoldDB" id="A0AAD9Q3X1"/>
<protein>
    <submittedName>
        <fullName evidence="2">Uncharacterized protein</fullName>
    </submittedName>
</protein>
<feature type="transmembrane region" description="Helical" evidence="1">
    <location>
        <begin position="129"/>
        <end position="155"/>
    </location>
</feature>
<dbReference type="Proteomes" id="UP001249851">
    <property type="component" value="Unassembled WGS sequence"/>
</dbReference>
<keyword evidence="1" id="KW-0812">Transmembrane</keyword>
<evidence type="ECO:0000313" key="3">
    <source>
        <dbReference type="Proteomes" id="UP001249851"/>
    </source>
</evidence>
<name>A0AAD9Q3X1_ACRCE</name>
<keyword evidence="1" id="KW-0472">Membrane</keyword>
<accession>A0AAD9Q3X1</accession>
<keyword evidence="3" id="KW-1185">Reference proteome</keyword>
<reference evidence="2" key="1">
    <citation type="journal article" date="2023" name="G3 (Bethesda)">
        <title>Whole genome assembly and annotation of the endangered Caribbean coral Acropora cervicornis.</title>
        <authorList>
            <person name="Selwyn J.D."/>
            <person name="Vollmer S.V."/>
        </authorList>
    </citation>
    <scope>NUCLEOTIDE SEQUENCE</scope>
    <source>
        <strain evidence="2">K2</strain>
    </source>
</reference>
<sequence length="179" mass="21087">MQFRSCRGRIDCRSDVILGQRMPKRCIAAGRSNVTNLKEGIPPHKLAIFQKPRKEGQNSRFYSTGASEMGTITILQWSVLNIKREDFVPERREKQQKKKAVPKCKHCKHPLKGHKNVIDCRRNRKEINFIIFLLVLSWRQFTWTTVFLGFLRVIVYKLLLIGQNMTLCHKPYVRNFNKM</sequence>
<keyword evidence="1" id="KW-1133">Transmembrane helix</keyword>
<gene>
    <name evidence="2" type="ORF">P5673_024570</name>
</gene>
<evidence type="ECO:0000313" key="2">
    <source>
        <dbReference type="EMBL" id="KAK2553881.1"/>
    </source>
</evidence>
<comment type="caution">
    <text evidence="2">The sequence shown here is derived from an EMBL/GenBank/DDBJ whole genome shotgun (WGS) entry which is preliminary data.</text>
</comment>
<reference evidence="2" key="2">
    <citation type="journal article" date="2023" name="Science">
        <title>Genomic signatures of disease resistance in endangered staghorn corals.</title>
        <authorList>
            <person name="Vollmer S.V."/>
            <person name="Selwyn J.D."/>
            <person name="Despard B.A."/>
            <person name="Roesel C.L."/>
        </authorList>
    </citation>
    <scope>NUCLEOTIDE SEQUENCE</scope>
    <source>
        <strain evidence="2">K2</strain>
    </source>
</reference>
<organism evidence="2 3">
    <name type="scientific">Acropora cervicornis</name>
    <name type="common">Staghorn coral</name>
    <dbReference type="NCBI Taxonomy" id="6130"/>
    <lineage>
        <taxon>Eukaryota</taxon>
        <taxon>Metazoa</taxon>
        <taxon>Cnidaria</taxon>
        <taxon>Anthozoa</taxon>
        <taxon>Hexacorallia</taxon>
        <taxon>Scleractinia</taxon>
        <taxon>Astrocoeniina</taxon>
        <taxon>Acroporidae</taxon>
        <taxon>Acropora</taxon>
    </lineage>
</organism>
<dbReference type="EMBL" id="JARQWQ010000073">
    <property type="protein sequence ID" value="KAK2553881.1"/>
    <property type="molecule type" value="Genomic_DNA"/>
</dbReference>
<proteinExistence type="predicted"/>
<evidence type="ECO:0000256" key="1">
    <source>
        <dbReference type="SAM" id="Phobius"/>
    </source>
</evidence>